<gene>
    <name evidence="1" type="ORF">S06H3_64550</name>
</gene>
<dbReference type="EMBL" id="BARV01043153">
    <property type="protein sequence ID" value="GAI54303.1"/>
    <property type="molecule type" value="Genomic_DNA"/>
</dbReference>
<reference evidence="1" key="1">
    <citation type="journal article" date="2014" name="Front. Microbiol.">
        <title>High frequency of phylogenetically diverse reductive dehalogenase-homologous genes in deep subseafloor sedimentary metagenomes.</title>
        <authorList>
            <person name="Kawai M."/>
            <person name="Futagami T."/>
            <person name="Toyoda A."/>
            <person name="Takaki Y."/>
            <person name="Nishi S."/>
            <person name="Hori S."/>
            <person name="Arai W."/>
            <person name="Tsubouchi T."/>
            <person name="Morono Y."/>
            <person name="Uchiyama I."/>
            <person name="Ito T."/>
            <person name="Fujiyama A."/>
            <person name="Inagaki F."/>
            <person name="Takami H."/>
        </authorList>
    </citation>
    <scope>NUCLEOTIDE SEQUENCE</scope>
    <source>
        <strain evidence="1">Expedition CK06-06</strain>
    </source>
</reference>
<organism evidence="1">
    <name type="scientific">marine sediment metagenome</name>
    <dbReference type="NCBI Taxonomy" id="412755"/>
    <lineage>
        <taxon>unclassified sequences</taxon>
        <taxon>metagenomes</taxon>
        <taxon>ecological metagenomes</taxon>
    </lineage>
</organism>
<dbReference type="AlphaFoldDB" id="X1PEN4"/>
<accession>X1PEN4</accession>
<sequence length="48" mass="5281">GRGYKSHDPYFCAQQGNRGETIDHVTNRPDFYSGASLGVKRGLLPEGK</sequence>
<comment type="caution">
    <text evidence="1">The sequence shown here is derived from an EMBL/GenBank/DDBJ whole genome shotgun (WGS) entry which is preliminary data.</text>
</comment>
<evidence type="ECO:0000313" key="1">
    <source>
        <dbReference type="EMBL" id="GAI54303.1"/>
    </source>
</evidence>
<protein>
    <submittedName>
        <fullName evidence="1">Uncharacterized protein</fullName>
    </submittedName>
</protein>
<proteinExistence type="predicted"/>
<name>X1PEN4_9ZZZZ</name>
<feature type="non-terminal residue" evidence="1">
    <location>
        <position position="1"/>
    </location>
</feature>